<keyword evidence="3" id="KW-0479">Metal-binding</keyword>
<sequence length="212" mass="23392">MPLESGIQSTDLLLVIDVQRDFCPGGALAINEGDAVVPLINQLAPRFEHIVLTQDWHPANHQSFASTHNKDAYSQLEVSYGQQTLWPDHCVQGMPGAEFHPSLELTRAELILRKGFRANIDSYSAFFENDKTTTTGLAGYLRERGFQRIFLAGLAFDFCVRFSAIDAVRAGFEALVIEDACRSVNLPGTVDATRQEFAATGVQLIESDMLLS</sequence>
<dbReference type="PANTHER" id="PTHR11080:SF2">
    <property type="entry name" value="LD05707P"/>
    <property type="match status" value="1"/>
</dbReference>
<keyword evidence="2" id="KW-0662">Pyridine nucleotide biosynthesis</keyword>
<evidence type="ECO:0000256" key="2">
    <source>
        <dbReference type="ARBA" id="ARBA00022642"/>
    </source>
</evidence>
<protein>
    <recommendedName>
        <fullName evidence="6">nicotinamidase</fullName>
        <ecNumber evidence="6">3.5.1.19</ecNumber>
    </recommendedName>
    <alternativeName>
        <fullName evidence="7">Nicotinamide deamidase</fullName>
    </alternativeName>
</protein>
<dbReference type="NCBIfam" id="NF008623">
    <property type="entry name" value="PRK11609.1"/>
    <property type="match status" value="1"/>
</dbReference>
<evidence type="ECO:0000256" key="4">
    <source>
        <dbReference type="ARBA" id="ARBA00022801"/>
    </source>
</evidence>
<dbReference type="GO" id="GO:0008936">
    <property type="term" value="F:nicotinamidase activity"/>
    <property type="evidence" value="ECO:0007669"/>
    <property type="project" value="UniProtKB-EC"/>
</dbReference>
<dbReference type="Proteomes" id="UP001596091">
    <property type="component" value="Unassembled WGS sequence"/>
</dbReference>
<dbReference type="EMBL" id="JBHSPH010000002">
    <property type="protein sequence ID" value="MFC5862844.1"/>
    <property type="molecule type" value="Genomic_DNA"/>
</dbReference>
<dbReference type="RefSeq" id="WP_263336813.1">
    <property type="nucleotide sequence ID" value="NZ_JAGSYH010000003.1"/>
</dbReference>
<evidence type="ECO:0000313" key="9">
    <source>
        <dbReference type="EMBL" id="MFC5862844.1"/>
    </source>
</evidence>
<comment type="similarity">
    <text evidence="1">Belongs to the isochorismatase family.</text>
</comment>
<gene>
    <name evidence="9" type="primary">pncA</name>
    <name evidence="9" type="ORF">ACFPT7_11120</name>
</gene>
<proteinExistence type="inferred from homology"/>
<evidence type="ECO:0000256" key="5">
    <source>
        <dbReference type="ARBA" id="ARBA00037900"/>
    </source>
</evidence>
<name>A0ABW1EFU1_9BACT</name>
<dbReference type="InterPro" id="IPR000868">
    <property type="entry name" value="Isochorismatase-like_dom"/>
</dbReference>
<comment type="pathway">
    <text evidence="5">Cofactor biosynthesis; nicotinate biosynthesis; nicotinate from nicotinamide: step 1/1.</text>
</comment>
<keyword evidence="10" id="KW-1185">Reference proteome</keyword>
<evidence type="ECO:0000256" key="7">
    <source>
        <dbReference type="ARBA" id="ARBA00043224"/>
    </source>
</evidence>
<dbReference type="SUPFAM" id="SSF52499">
    <property type="entry name" value="Isochorismatase-like hydrolases"/>
    <property type="match status" value="1"/>
</dbReference>
<feature type="domain" description="Isochorismatase-like" evidence="8">
    <location>
        <begin position="12"/>
        <end position="204"/>
    </location>
</feature>
<organism evidence="9 10">
    <name type="scientific">Acidicapsa dinghuensis</name>
    <dbReference type="NCBI Taxonomy" id="2218256"/>
    <lineage>
        <taxon>Bacteria</taxon>
        <taxon>Pseudomonadati</taxon>
        <taxon>Acidobacteriota</taxon>
        <taxon>Terriglobia</taxon>
        <taxon>Terriglobales</taxon>
        <taxon>Acidobacteriaceae</taxon>
        <taxon>Acidicapsa</taxon>
    </lineage>
</organism>
<evidence type="ECO:0000256" key="6">
    <source>
        <dbReference type="ARBA" id="ARBA00039017"/>
    </source>
</evidence>
<accession>A0ABW1EFU1</accession>
<evidence type="ECO:0000259" key="8">
    <source>
        <dbReference type="Pfam" id="PF00857"/>
    </source>
</evidence>
<evidence type="ECO:0000313" key="10">
    <source>
        <dbReference type="Proteomes" id="UP001596091"/>
    </source>
</evidence>
<comment type="caution">
    <text evidence="9">The sequence shown here is derived from an EMBL/GenBank/DDBJ whole genome shotgun (WGS) entry which is preliminary data.</text>
</comment>
<dbReference type="Gene3D" id="3.40.50.850">
    <property type="entry name" value="Isochorismatase-like"/>
    <property type="match status" value="1"/>
</dbReference>
<dbReference type="Pfam" id="PF00857">
    <property type="entry name" value="Isochorismatase"/>
    <property type="match status" value="1"/>
</dbReference>
<dbReference type="InterPro" id="IPR036380">
    <property type="entry name" value="Isochorismatase-like_sf"/>
</dbReference>
<evidence type="ECO:0000256" key="3">
    <source>
        <dbReference type="ARBA" id="ARBA00022723"/>
    </source>
</evidence>
<dbReference type="PANTHER" id="PTHR11080">
    <property type="entry name" value="PYRAZINAMIDASE/NICOTINAMIDASE"/>
    <property type="match status" value="1"/>
</dbReference>
<evidence type="ECO:0000256" key="1">
    <source>
        <dbReference type="ARBA" id="ARBA00006336"/>
    </source>
</evidence>
<dbReference type="InterPro" id="IPR052347">
    <property type="entry name" value="Isochorismatase_Nicotinamidase"/>
</dbReference>
<keyword evidence="4 9" id="KW-0378">Hydrolase</keyword>
<reference evidence="10" key="1">
    <citation type="journal article" date="2019" name="Int. J. Syst. Evol. Microbiol.">
        <title>The Global Catalogue of Microorganisms (GCM) 10K type strain sequencing project: providing services to taxonomists for standard genome sequencing and annotation.</title>
        <authorList>
            <consortium name="The Broad Institute Genomics Platform"/>
            <consortium name="The Broad Institute Genome Sequencing Center for Infectious Disease"/>
            <person name="Wu L."/>
            <person name="Ma J."/>
        </authorList>
    </citation>
    <scope>NUCLEOTIDE SEQUENCE [LARGE SCALE GENOMIC DNA]</scope>
    <source>
        <strain evidence="10">JCM 4087</strain>
    </source>
</reference>
<dbReference type="EC" id="3.5.1.19" evidence="6"/>
<dbReference type="CDD" id="cd01011">
    <property type="entry name" value="nicotinamidase"/>
    <property type="match status" value="1"/>
</dbReference>